<organism evidence="2 3">
    <name type="scientific">Actinomadura graeca</name>
    <dbReference type="NCBI Taxonomy" id="2750812"/>
    <lineage>
        <taxon>Bacteria</taxon>
        <taxon>Bacillati</taxon>
        <taxon>Actinomycetota</taxon>
        <taxon>Actinomycetes</taxon>
        <taxon>Streptosporangiales</taxon>
        <taxon>Thermomonosporaceae</taxon>
        <taxon>Actinomadura</taxon>
    </lineage>
</organism>
<protein>
    <submittedName>
        <fullName evidence="2">Uncharacterized protein</fullName>
    </submittedName>
</protein>
<feature type="region of interest" description="Disordered" evidence="1">
    <location>
        <begin position="64"/>
        <end position="131"/>
    </location>
</feature>
<dbReference type="EMBL" id="CP059572">
    <property type="protein sequence ID" value="QXJ20044.1"/>
    <property type="molecule type" value="Genomic_DNA"/>
</dbReference>
<accession>A0ABX8QPH9</accession>
<feature type="compositionally biased region" description="Pro residues" evidence="1">
    <location>
        <begin position="77"/>
        <end position="120"/>
    </location>
</feature>
<feature type="compositionally biased region" description="Basic and acidic residues" evidence="1">
    <location>
        <begin position="9"/>
        <end position="20"/>
    </location>
</feature>
<proteinExistence type="predicted"/>
<dbReference type="Proteomes" id="UP001049518">
    <property type="component" value="Chromosome"/>
</dbReference>
<evidence type="ECO:0000256" key="1">
    <source>
        <dbReference type="SAM" id="MobiDB-lite"/>
    </source>
</evidence>
<dbReference type="RefSeq" id="WP_231333093.1">
    <property type="nucleotide sequence ID" value="NZ_CP059572.1"/>
</dbReference>
<feature type="region of interest" description="Disordered" evidence="1">
    <location>
        <begin position="1"/>
        <end position="35"/>
    </location>
</feature>
<name>A0ABX8QPH9_9ACTN</name>
<sequence length="131" mass="13926">MSDEELAPEGEREPRGEHEIPAAPPPGPTGDARVDAVLARLGDLPGRPVPEHVEVFEEIHQRLQELLASADEDEPGPPEPADPSRPAPPPLTQRPVHPPGRPPVQPPPSQHGGPPRPPFPGALRPRPGNPA</sequence>
<evidence type="ECO:0000313" key="2">
    <source>
        <dbReference type="EMBL" id="QXJ20044.1"/>
    </source>
</evidence>
<keyword evidence="3" id="KW-1185">Reference proteome</keyword>
<gene>
    <name evidence="2" type="ORF">AGRA3207_000680</name>
</gene>
<reference evidence="2" key="1">
    <citation type="submission" date="2020-07" db="EMBL/GenBank/DDBJ databases">
        <authorList>
            <person name="Tarantini F.S."/>
            <person name="Hong K.W."/>
            <person name="Chan K.G."/>
        </authorList>
    </citation>
    <scope>NUCLEOTIDE SEQUENCE</scope>
    <source>
        <strain evidence="2">32-07</strain>
    </source>
</reference>
<feature type="compositionally biased region" description="Low complexity" evidence="1">
    <location>
        <begin position="121"/>
        <end position="131"/>
    </location>
</feature>
<evidence type="ECO:0000313" key="3">
    <source>
        <dbReference type="Proteomes" id="UP001049518"/>
    </source>
</evidence>